<dbReference type="Pfam" id="PF00067">
    <property type="entry name" value="p450"/>
    <property type="match status" value="1"/>
</dbReference>
<keyword evidence="6 7" id="KW-0503">Monooxygenase</keyword>
<dbReference type="EMBL" id="JAAKZY010000251">
    <property type="protein sequence ID" value="NGO14324.1"/>
    <property type="molecule type" value="Genomic_DNA"/>
</dbReference>
<keyword evidence="9" id="KW-1185">Reference proteome</keyword>
<evidence type="ECO:0000256" key="1">
    <source>
        <dbReference type="ARBA" id="ARBA00010617"/>
    </source>
</evidence>
<gene>
    <name evidence="8" type="ORF">G5C60_43720</name>
</gene>
<dbReference type="InterPro" id="IPR001128">
    <property type="entry name" value="Cyt_P450"/>
</dbReference>
<evidence type="ECO:0000313" key="9">
    <source>
        <dbReference type="Proteomes" id="UP000472335"/>
    </source>
</evidence>
<dbReference type="PANTHER" id="PTHR46696">
    <property type="entry name" value="P450, PUTATIVE (EUROFUNG)-RELATED"/>
    <property type="match status" value="1"/>
</dbReference>
<organism evidence="8 9">
    <name type="scientific">Streptomyces scabichelini</name>
    <dbReference type="NCBI Taxonomy" id="2711217"/>
    <lineage>
        <taxon>Bacteria</taxon>
        <taxon>Bacillati</taxon>
        <taxon>Actinomycetota</taxon>
        <taxon>Actinomycetes</taxon>
        <taxon>Kitasatosporales</taxon>
        <taxon>Streptomycetaceae</taxon>
        <taxon>Streptomyces</taxon>
    </lineage>
</organism>
<proteinExistence type="inferred from homology"/>
<comment type="similarity">
    <text evidence="1 7">Belongs to the cytochrome P450 family.</text>
</comment>
<accession>A0A6G4VKK3</accession>
<evidence type="ECO:0000256" key="4">
    <source>
        <dbReference type="ARBA" id="ARBA00023002"/>
    </source>
</evidence>
<dbReference type="SUPFAM" id="SSF48264">
    <property type="entry name" value="Cytochrome P450"/>
    <property type="match status" value="1"/>
</dbReference>
<dbReference type="GO" id="GO:0005506">
    <property type="term" value="F:iron ion binding"/>
    <property type="evidence" value="ECO:0007669"/>
    <property type="project" value="InterPro"/>
</dbReference>
<reference evidence="8 9" key="1">
    <citation type="submission" date="2020-02" db="EMBL/GenBank/DDBJ databases">
        <title>Whole-genome analyses of novel actinobacteria.</title>
        <authorList>
            <person name="Sahin N."/>
            <person name="Gencbay T."/>
        </authorList>
    </citation>
    <scope>NUCLEOTIDE SEQUENCE [LARGE SCALE GENOMIC DNA]</scope>
    <source>
        <strain evidence="8 9">HC44</strain>
    </source>
</reference>
<comment type="caution">
    <text evidence="8">The sequence shown here is derived from an EMBL/GenBank/DDBJ whole genome shotgun (WGS) entry which is preliminary data.</text>
</comment>
<dbReference type="InterPro" id="IPR036396">
    <property type="entry name" value="Cyt_P450_sf"/>
</dbReference>
<keyword evidence="5 7" id="KW-0408">Iron</keyword>
<dbReference type="RefSeq" id="WP_165268591.1">
    <property type="nucleotide sequence ID" value="NZ_JAAKZY010000251.1"/>
</dbReference>
<dbReference type="Gene3D" id="1.10.630.10">
    <property type="entry name" value="Cytochrome P450"/>
    <property type="match status" value="1"/>
</dbReference>
<dbReference type="PROSITE" id="PS00086">
    <property type="entry name" value="CYTOCHROME_P450"/>
    <property type="match status" value="1"/>
</dbReference>
<evidence type="ECO:0000313" key="8">
    <source>
        <dbReference type="EMBL" id="NGO14324.1"/>
    </source>
</evidence>
<dbReference type="PANTHER" id="PTHR46696:SF1">
    <property type="entry name" value="CYTOCHROME P450 YJIB-RELATED"/>
    <property type="match status" value="1"/>
</dbReference>
<dbReference type="FunFam" id="1.10.630.10:FF:000018">
    <property type="entry name" value="Cytochrome P450 monooxygenase"/>
    <property type="match status" value="1"/>
</dbReference>
<dbReference type="AlphaFoldDB" id="A0A6G4VKK3"/>
<keyword evidence="2 7" id="KW-0349">Heme</keyword>
<keyword evidence="4 7" id="KW-0560">Oxidoreductase</keyword>
<dbReference type="InterPro" id="IPR002397">
    <property type="entry name" value="Cyt_P450_B"/>
</dbReference>
<dbReference type="CDD" id="cd11029">
    <property type="entry name" value="CYP107-like"/>
    <property type="match status" value="1"/>
</dbReference>
<dbReference type="InterPro" id="IPR017972">
    <property type="entry name" value="Cyt_P450_CS"/>
</dbReference>
<name>A0A6G4VKK3_9ACTN</name>
<evidence type="ECO:0000256" key="2">
    <source>
        <dbReference type="ARBA" id="ARBA00022617"/>
    </source>
</evidence>
<dbReference type="GO" id="GO:0004497">
    <property type="term" value="F:monooxygenase activity"/>
    <property type="evidence" value="ECO:0007669"/>
    <property type="project" value="UniProtKB-KW"/>
</dbReference>
<sequence length="431" mass="47259">MTVQDSAQGSIVIDPSGRDIHGEAARIRERGPVTRVELPGGVEAWAVSSTELLKRLLTDPRVSKDPRQHWPVWINGEISPEWPLFTWVAVQNMFTAYGGEHKRLRTLVSKAFTARRTAALRPRIEEITESLLDRIDEAGRKGELVDLREEFCYPLPIQVISELFGLPEEKGAEMRAVVDGLFHTAATPEEVTDTYTRLYAVLGELVAGKRESPGDDLTSGLIAARDDEGDTRLSEQELLDTLVLMISAGHETTVNLIDNAIHGLLTHPEQLAHVRAGRASWDDVIEETLRVRAPVASLPLRYAVEELALGELGGPDGMVIGKGEAILAAYAAAGRNPEQYGADADRFDVTRLNKEHLAFGHGVHFCLGAPLGRMEARIALPALFERFPGVQLAVPDEELMPVESFISNGHRRLPARLNAVRPDAVRPDAGA</sequence>
<dbReference type="Proteomes" id="UP000472335">
    <property type="component" value="Unassembled WGS sequence"/>
</dbReference>
<dbReference type="GO" id="GO:0016705">
    <property type="term" value="F:oxidoreductase activity, acting on paired donors, with incorporation or reduction of molecular oxygen"/>
    <property type="evidence" value="ECO:0007669"/>
    <property type="project" value="InterPro"/>
</dbReference>
<evidence type="ECO:0000256" key="6">
    <source>
        <dbReference type="ARBA" id="ARBA00023033"/>
    </source>
</evidence>
<evidence type="ECO:0000256" key="3">
    <source>
        <dbReference type="ARBA" id="ARBA00022723"/>
    </source>
</evidence>
<evidence type="ECO:0000256" key="5">
    <source>
        <dbReference type="ARBA" id="ARBA00023004"/>
    </source>
</evidence>
<evidence type="ECO:0000256" key="7">
    <source>
        <dbReference type="RuleBase" id="RU000461"/>
    </source>
</evidence>
<dbReference type="GO" id="GO:0020037">
    <property type="term" value="F:heme binding"/>
    <property type="evidence" value="ECO:0007669"/>
    <property type="project" value="InterPro"/>
</dbReference>
<dbReference type="PRINTS" id="PR00359">
    <property type="entry name" value="BP450"/>
</dbReference>
<protein>
    <submittedName>
        <fullName evidence="8">Cytochrome P450</fullName>
    </submittedName>
</protein>
<keyword evidence="3 7" id="KW-0479">Metal-binding</keyword>